<feature type="region of interest" description="Disordered" evidence="1">
    <location>
        <begin position="1"/>
        <end position="102"/>
    </location>
</feature>
<dbReference type="AlphaFoldDB" id="A0A329SK02"/>
<protein>
    <submittedName>
        <fullName evidence="2">Uncharacterized protein</fullName>
    </submittedName>
</protein>
<evidence type="ECO:0000313" key="3">
    <source>
        <dbReference type="Proteomes" id="UP000251314"/>
    </source>
</evidence>
<comment type="caution">
    <text evidence="2">The sequence shown here is derived from an EMBL/GenBank/DDBJ whole genome shotgun (WGS) entry which is preliminary data.</text>
</comment>
<sequence length="256" mass="29075">MVQYFGDKKGLRNQDFGQSGVALPVFPRAPFDSDSGDEENRENEEDDSGPQAEDEEHKVGEEENEGEYDDDHNSEADSLDESESVHADSVDAEVARHDSMRNKRKLGLPEALVAMGESLATASSLTNDSNDTTTLSHYFVRTKTNRRDSFDNRTISSDTYCRTQGMPCGHQIHAAVVNHRSTLPTQFHPHWWIHRDTAPRAPPAWVLEIDTIADRRDQRRIDRRRQRQRGGGRWGTRRLTSLFGISELEGQSQVER</sequence>
<feature type="compositionally biased region" description="Basic and acidic residues" evidence="1">
    <location>
        <begin position="83"/>
        <end position="101"/>
    </location>
</feature>
<feature type="compositionally biased region" description="Acidic residues" evidence="1">
    <location>
        <begin position="34"/>
        <end position="54"/>
    </location>
</feature>
<organism evidence="2 3">
    <name type="scientific">Phytophthora cactorum</name>
    <dbReference type="NCBI Taxonomy" id="29920"/>
    <lineage>
        <taxon>Eukaryota</taxon>
        <taxon>Sar</taxon>
        <taxon>Stramenopiles</taxon>
        <taxon>Oomycota</taxon>
        <taxon>Peronosporomycetes</taxon>
        <taxon>Peronosporales</taxon>
        <taxon>Peronosporaceae</taxon>
        <taxon>Phytophthora</taxon>
    </lineage>
</organism>
<reference evidence="2 3" key="1">
    <citation type="submission" date="2018-01" db="EMBL/GenBank/DDBJ databases">
        <title>Draft genome of the strawberry crown rot pathogen Phytophthora cactorum.</title>
        <authorList>
            <person name="Armitage A.D."/>
            <person name="Lysoe E."/>
            <person name="Nellist C.F."/>
            <person name="Harrison R.J."/>
            <person name="Brurberg M.B."/>
        </authorList>
    </citation>
    <scope>NUCLEOTIDE SEQUENCE [LARGE SCALE GENOMIC DNA]</scope>
    <source>
        <strain evidence="2 3">10300</strain>
    </source>
</reference>
<proteinExistence type="predicted"/>
<evidence type="ECO:0000313" key="2">
    <source>
        <dbReference type="EMBL" id="RAW37000.1"/>
    </source>
</evidence>
<feature type="compositionally biased region" description="Acidic residues" evidence="1">
    <location>
        <begin position="62"/>
        <end position="82"/>
    </location>
</feature>
<feature type="compositionally biased region" description="Basic and acidic residues" evidence="1">
    <location>
        <begin position="1"/>
        <end position="12"/>
    </location>
</feature>
<name>A0A329SK02_9STRA</name>
<accession>A0A329SK02</accession>
<dbReference type="VEuPathDB" id="FungiDB:PC110_g6715"/>
<dbReference type="EMBL" id="MJFZ01000123">
    <property type="protein sequence ID" value="RAW37000.1"/>
    <property type="molecule type" value="Genomic_DNA"/>
</dbReference>
<dbReference type="OrthoDB" id="121521at2759"/>
<keyword evidence="3" id="KW-1185">Reference proteome</keyword>
<dbReference type="Proteomes" id="UP000251314">
    <property type="component" value="Unassembled WGS sequence"/>
</dbReference>
<gene>
    <name evidence="2" type="ORF">PC110_g6715</name>
</gene>
<evidence type="ECO:0000256" key="1">
    <source>
        <dbReference type="SAM" id="MobiDB-lite"/>
    </source>
</evidence>